<evidence type="ECO:0000256" key="1">
    <source>
        <dbReference type="SAM" id="MobiDB-lite"/>
    </source>
</evidence>
<dbReference type="EMBL" id="LSRX01000630">
    <property type="protein sequence ID" value="OLP92221.1"/>
    <property type="molecule type" value="Genomic_DNA"/>
</dbReference>
<feature type="compositionally biased region" description="Polar residues" evidence="1">
    <location>
        <begin position="580"/>
        <end position="596"/>
    </location>
</feature>
<protein>
    <submittedName>
        <fullName evidence="2">Uncharacterized protein</fullName>
    </submittedName>
</protein>
<gene>
    <name evidence="2" type="ORF">AK812_SmicGene26004</name>
</gene>
<feature type="region of interest" description="Disordered" evidence="1">
    <location>
        <begin position="575"/>
        <end position="669"/>
    </location>
</feature>
<proteinExistence type="predicted"/>
<reference evidence="2 3" key="1">
    <citation type="submission" date="2016-02" db="EMBL/GenBank/DDBJ databases">
        <title>Genome analysis of coral dinoflagellate symbionts highlights evolutionary adaptations to a symbiotic lifestyle.</title>
        <authorList>
            <person name="Aranda M."/>
            <person name="Li Y."/>
            <person name="Liew Y.J."/>
            <person name="Baumgarten S."/>
            <person name="Simakov O."/>
            <person name="Wilson M."/>
            <person name="Piel J."/>
            <person name="Ashoor H."/>
            <person name="Bougouffa S."/>
            <person name="Bajic V.B."/>
            <person name="Ryu T."/>
            <person name="Ravasi T."/>
            <person name="Bayer T."/>
            <person name="Micklem G."/>
            <person name="Kim H."/>
            <person name="Bhak J."/>
            <person name="Lajeunesse T.C."/>
            <person name="Voolstra C.R."/>
        </authorList>
    </citation>
    <scope>NUCLEOTIDE SEQUENCE [LARGE SCALE GENOMIC DNA]</scope>
    <source>
        <strain evidence="2 3">CCMP2467</strain>
    </source>
</reference>
<dbReference type="OrthoDB" id="426601at2759"/>
<evidence type="ECO:0000313" key="2">
    <source>
        <dbReference type="EMBL" id="OLP92221.1"/>
    </source>
</evidence>
<dbReference type="Proteomes" id="UP000186817">
    <property type="component" value="Unassembled WGS sequence"/>
</dbReference>
<comment type="caution">
    <text evidence="2">The sequence shown here is derived from an EMBL/GenBank/DDBJ whole genome shotgun (WGS) entry which is preliminary data.</text>
</comment>
<evidence type="ECO:0000313" key="3">
    <source>
        <dbReference type="Proteomes" id="UP000186817"/>
    </source>
</evidence>
<accession>A0A1Q9DAN3</accession>
<organism evidence="2 3">
    <name type="scientific">Symbiodinium microadriaticum</name>
    <name type="common">Dinoflagellate</name>
    <name type="synonym">Zooxanthella microadriatica</name>
    <dbReference type="NCBI Taxonomy" id="2951"/>
    <lineage>
        <taxon>Eukaryota</taxon>
        <taxon>Sar</taxon>
        <taxon>Alveolata</taxon>
        <taxon>Dinophyceae</taxon>
        <taxon>Suessiales</taxon>
        <taxon>Symbiodiniaceae</taxon>
        <taxon>Symbiodinium</taxon>
    </lineage>
</organism>
<name>A0A1Q9DAN3_SYMMI</name>
<keyword evidence="3" id="KW-1185">Reference proteome</keyword>
<sequence length="1802" mass="201442">MGYPVRVPVSAQPKGSRDTDFASKAILSKAVSKAAASVQLTAVDFTVGENVEVWSNSRENWLPAVVRDTEHSACIHIVQGVYLAATTTEGFDVPPGSVQPAVKVISSAGVKWAEASGFNVSSRFASVWTEVQVFALLGAKVMADSISSVLRKASAEAERGLKEFLLGSKFWMLSKWQWPEHERLGSQLALKGAFRPPSEVRGPKQLRPDSLEDCQARTDVAGSSNLVSQEVLALDMGTWECSSLKPYDTCCKRCAQKPGANEHDERVNMMVSQVVGFDVLRSLRDELEAILHDKMVLEQTVRTAFQRVSVPFERLSWQQLRAPLEVKDHFLEHLCQQHGQPEVSTASFVKQNKRPLEEVYAIGKKLGRSLWLSGSEGSFGTVYEVDHKESGSRLHFAPVIKVFEYFDEPNFAPSSVALKGGIGFRPSTAVEGGDIVVNVLQALAFFRTVFQTYRFAGPLPELTGFRTRKRLVLLYEPSPLDKWISQFFQKEAGGTFTDMESTGTLTKQEASQYRAYGRRHTARNEDARLADKLFYIVDHYLPLQADETRAYVARFPAQAKTLLPKARKIRNKLRREGGPQATTHQTAPQGGNSSRRTASEDPGPQQVPAEEENTRRARHARTASRGISPSRETKEQPMADDTPPNGEGKARLKRRCNKAVGQGGRKDVPPIMDEVKECWGSVPTSPRGNRNSNEAALKVKAGEFGSFPAACGKRSEQYKTIWSVPDNSGGVHGMGGPRKLDLKPQNIMLVDQVIMGDPNTDAAAGVILYNLLTGDFPFLAQWPPPKGKDEAWPRTQRKLQHDTNSLSLLHKSFRQRSDRRAAKLAAMFVAAAPARTVSRSSEKDQAYTRVSGDEEAVDADECTDADCGMSETKHEKWTFVGNGRGHYKRSDQMLFVGDGQGNYEKEEVRTRGGSCWRILALVALIAIVLGYLIGALLIRRSPFRDATVTYSCRGTASQWLIEERDWCCSERGIGCWATTSPPEFDCKADQDQWDISWSVPKKHFCCSFVDIGCDEFDCQLQLHQWRTSWSVAKKRFCCDKELLGCDTCDRSCETNGQTASCEERAADLYSEVRNCSRAREEVLQRCPACKGCRIEDLSCHYRKPQAAKAAKVEPKERSQRLGEEVGKVTTTTSTEASAVTAMAATADVCEKPPKVGFMWIRQDGLWRQRKVPLSGKAPDIAAGAGFMWHRSADGWKQVCIPHARQVSPPTTPAGDGFMWLQTPEPRGGKIWAQVPLRVKLLQGISVPQHAAGVGYMFHRSTDGWQQVLAPESLSHRQRPCERRAGLGLRWVYAASDHGNAWQQQPVPNWQPDTFNPQPSVPAGPGFMWSFEPGDHGWTQICIPGWQHRMNEPPGLRAGLGFMWREGPIGSWQQVPVPRGFRASCEDKPPNAGFVSAGKGFMWTCAKEHEISAWTQVHRDSTGDRPDAPPREPPGNGLMWIFQNGAWQQRFIPGWTARDAPHLPAGAGLMWNRVTLNGRGVWRQDIIPDWDVDSAAHPPSEPAGHGFMWQYVDKGGQKEWTQEEIRDWYADSANHPPREYAGNGEMWRFVSHQDAPGLWTQVAIPDWRTLDQFNPPTPVAGNGFMWHFDEQTGRWKQLRIAGWMNATRAHPPEVPAGVGYMWKWYKENGERHWHQAKLSLSDLTNPHRLPSQPAGQGFKWEYQESGQPHWEQKLVAKPSNDLLMRMLDKDDASRPGPTGEDADGGVEWEVWLPSGFAMPSITDEMDRLPGPLLTDRNRGLSSLQLRCGMLPEAYCREAWHKHMPALFEDIVGDQEKQEITSIQRTARNAIRSFMHVLKKEVSQ</sequence>